<reference evidence="12" key="1">
    <citation type="submission" date="2021-01" db="EMBL/GenBank/DDBJ databases">
        <authorList>
            <person name="Corre E."/>
            <person name="Pelletier E."/>
            <person name="Niang G."/>
            <person name="Scheremetjew M."/>
            <person name="Finn R."/>
            <person name="Kale V."/>
            <person name="Holt S."/>
            <person name="Cochrane G."/>
            <person name="Meng A."/>
            <person name="Brown T."/>
            <person name="Cohen L."/>
        </authorList>
    </citation>
    <scope>NUCLEOTIDE SEQUENCE</scope>
    <source>
        <strain evidence="12">CCMP1897</strain>
    </source>
</reference>
<evidence type="ECO:0000256" key="9">
    <source>
        <dbReference type="ARBA" id="ARBA00022737"/>
    </source>
</evidence>
<evidence type="ECO:0000256" key="5">
    <source>
        <dbReference type="ARBA" id="ARBA00020267"/>
    </source>
</evidence>
<sequence length="765" mass="83339">MAQLRARLCGCRRGQSALDWCPGGEGELLRCVHARLEGKEAWERRQERRLVAVGCAADTVATADEGGEVRANGSVLRDVGVPIGALCAAEVSGDPWIAFADAHGVVELWCRTGRADWKRAWKDQGDASQCATCLATWQIESGHVAIASGCVDGRVRIHVVQEDGNVERCALEAPKGWVRAVDGKGARIACGGDQSVVVWKMEEEGKEQAGRVARAAEQAAPPPRLKFGSVTFRIRKEAVLHGHQDWVTSVRWLSSKHEDGKYSGDRINGSKEDAGPCLVTTSMDRSILIWKPDQRGGGLWMNVEAMGEAGESRGVGFFTAIPSEDGRTICANGYTGAIHIWKRAPSGKGQERWTPVPGITGHFDGVVDMCWGRTGECPWILTVSADQTARIFARLASGEFKEVARPQVHGHNLQCVACVKREGCPLVYVSGAEEKVLRVFGETKAFRGTIRNLCHANVIDDGGIDSAALGASVPALGLSNKAVFQGEEMTSEISAEGYPDGPDFATLFQPTVLEHPPLEEQLQQNTLWPELQKLYGHGNDLFCLAASHRGDILASACRAQSQMTAAIWLWDTKQWKAIGELKSHNLTVTQLAFSPDDKYLLSVSRDRSFSVFVRKDGDATTRYELLDKVKGHSRIIWTGSWGPNSHMFATGSRDQSVKVWRLLEGGRGVAESPSCILPSFEHAVTALAWAPLEDRNLLAVGLENGDIELWDIQTISETWSSQKVWGASEAEAHCAAVKRLCWEATEGKLLLASCSLDHAVSIFEV</sequence>
<accession>A0A6U9SD90</accession>
<dbReference type="UniPathway" id="UPA00988"/>
<evidence type="ECO:0000256" key="1">
    <source>
        <dbReference type="ARBA" id="ARBA00004123"/>
    </source>
</evidence>
<dbReference type="InterPro" id="IPR011047">
    <property type="entry name" value="Quinoprotein_ADH-like_sf"/>
</dbReference>
<dbReference type="EMBL" id="HBIS01008996">
    <property type="protein sequence ID" value="CAE0613499.1"/>
    <property type="molecule type" value="Transcribed_RNA"/>
</dbReference>
<keyword evidence="8" id="KW-0819">tRNA processing</keyword>
<organism evidence="12">
    <name type="scientific">Picocystis salinarum</name>
    <dbReference type="NCBI Taxonomy" id="88271"/>
    <lineage>
        <taxon>Eukaryota</taxon>
        <taxon>Viridiplantae</taxon>
        <taxon>Chlorophyta</taxon>
        <taxon>Picocystophyceae</taxon>
        <taxon>Picocystales</taxon>
        <taxon>Picocystaceae</taxon>
        <taxon>Picocystis</taxon>
    </lineage>
</organism>
<dbReference type="Pfam" id="PF00400">
    <property type="entry name" value="WD40"/>
    <property type="match status" value="3"/>
</dbReference>
<evidence type="ECO:0000256" key="4">
    <source>
        <dbReference type="ARBA" id="ARBA00005881"/>
    </source>
</evidence>
<keyword evidence="10" id="KW-0539">Nucleus</keyword>
<keyword evidence="9" id="KW-0677">Repeat</keyword>
<name>A0A6U9SD90_9CHLO</name>
<evidence type="ECO:0000256" key="8">
    <source>
        <dbReference type="ARBA" id="ARBA00022694"/>
    </source>
</evidence>
<dbReference type="SUPFAM" id="SSF50978">
    <property type="entry name" value="WD40 repeat-like"/>
    <property type="match status" value="1"/>
</dbReference>
<evidence type="ECO:0000256" key="3">
    <source>
        <dbReference type="ARBA" id="ARBA00005043"/>
    </source>
</evidence>
<dbReference type="GO" id="GO:0005634">
    <property type="term" value="C:nucleus"/>
    <property type="evidence" value="ECO:0007669"/>
    <property type="project" value="UniProtKB-SubCell"/>
</dbReference>
<dbReference type="EMBL" id="HBIS01008995">
    <property type="protein sequence ID" value="CAE0613498.1"/>
    <property type="molecule type" value="Transcribed_RNA"/>
</dbReference>
<comment type="subcellular location">
    <subcellularLocation>
        <location evidence="2">Cytoplasm</location>
    </subcellularLocation>
    <subcellularLocation>
        <location evidence="1">Nucleus</location>
    </subcellularLocation>
</comment>
<dbReference type="InterPro" id="IPR037289">
    <property type="entry name" value="Elp2"/>
</dbReference>
<dbReference type="Gene3D" id="2.130.10.10">
    <property type="entry name" value="YVTN repeat-like/Quinoprotein amine dehydrogenase"/>
    <property type="match status" value="3"/>
</dbReference>
<protein>
    <recommendedName>
        <fullName evidence="5">Elongator complex protein 2</fullName>
    </recommendedName>
</protein>
<dbReference type="PANTHER" id="PTHR44111:SF1">
    <property type="entry name" value="ELONGATOR COMPLEX PROTEIN 2"/>
    <property type="match status" value="1"/>
</dbReference>
<evidence type="ECO:0000313" key="12">
    <source>
        <dbReference type="EMBL" id="CAE0613498.1"/>
    </source>
</evidence>
<dbReference type="GO" id="GO:0005737">
    <property type="term" value="C:cytoplasm"/>
    <property type="evidence" value="ECO:0007669"/>
    <property type="project" value="UniProtKB-SubCell"/>
</dbReference>
<keyword evidence="6" id="KW-0963">Cytoplasm</keyword>
<dbReference type="SMART" id="SM00320">
    <property type="entry name" value="WD40"/>
    <property type="match status" value="8"/>
</dbReference>
<evidence type="ECO:0000256" key="11">
    <source>
        <dbReference type="PROSITE-ProRule" id="PRU00221"/>
    </source>
</evidence>
<evidence type="ECO:0000256" key="10">
    <source>
        <dbReference type="ARBA" id="ARBA00023242"/>
    </source>
</evidence>
<gene>
    <name evidence="12" type="ORF">PSAL00342_LOCUS7397</name>
    <name evidence="13" type="ORF">PSAL00342_LOCUS7398</name>
</gene>
<dbReference type="PROSITE" id="PS50294">
    <property type="entry name" value="WD_REPEATS_REGION"/>
    <property type="match status" value="1"/>
</dbReference>
<feature type="repeat" description="WD" evidence="11">
    <location>
        <begin position="581"/>
        <end position="612"/>
    </location>
</feature>
<dbReference type="AlphaFoldDB" id="A0A6U9SD90"/>
<dbReference type="InterPro" id="IPR001680">
    <property type="entry name" value="WD40_rpt"/>
</dbReference>
<dbReference type="InterPro" id="IPR036322">
    <property type="entry name" value="WD40_repeat_dom_sf"/>
</dbReference>
<keyword evidence="7 11" id="KW-0853">WD repeat</keyword>
<dbReference type="SUPFAM" id="SSF50998">
    <property type="entry name" value="Quinoprotein alcohol dehydrogenase-like"/>
    <property type="match status" value="1"/>
</dbReference>
<proteinExistence type="inferred from homology"/>
<dbReference type="GO" id="GO:0002098">
    <property type="term" value="P:tRNA wobble uridine modification"/>
    <property type="evidence" value="ECO:0007669"/>
    <property type="project" value="InterPro"/>
</dbReference>
<dbReference type="GO" id="GO:0033588">
    <property type="term" value="C:elongator holoenzyme complex"/>
    <property type="evidence" value="ECO:0007669"/>
    <property type="project" value="InterPro"/>
</dbReference>
<dbReference type="FunFam" id="2.130.10.10:FF:000400">
    <property type="entry name" value="Elongator acetyltransferase complex subunit 2"/>
    <property type="match status" value="1"/>
</dbReference>
<evidence type="ECO:0000256" key="2">
    <source>
        <dbReference type="ARBA" id="ARBA00004496"/>
    </source>
</evidence>
<dbReference type="PANTHER" id="PTHR44111">
    <property type="entry name" value="ELONGATOR COMPLEX PROTEIN 2"/>
    <property type="match status" value="1"/>
</dbReference>
<dbReference type="InterPro" id="IPR015943">
    <property type="entry name" value="WD40/YVTN_repeat-like_dom_sf"/>
</dbReference>
<dbReference type="PROSITE" id="PS50082">
    <property type="entry name" value="WD_REPEATS_2"/>
    <property type="match status" value="2"/>
</dbReference>
<evidence type="ECO:0000256" key="7">
    <source>
        <dbReference type="ARBA" id="ARBA00022574"/>
    </source>
</evidence>
<evidence type="ECO:0000256" key="6">
    <source>
        <dbReference type="ARBA" id="ARBA00022490"/>
    </source>
</evidence>
<comment type="similarity">
    <text evidence="4">Belongs to the WD repeat ELP2 family.</text>
</comment>
<evidence type="ECO:0000313" key="13">
    <source>
        <dbReference type="EMBL" id="CAE0613499.1"/>
    </source>
</evidence>
<feature type="repeat" description="WD" evidence="11">
    <location>
        <begin position="629"/>
        <end position="662"/>
    </location>
</feature>
<comment type="pathway">
    <text evidence="3">tRNA modification; 5-methoxycarbonylmethyl-2-thiouridine-tRNA biosynthesis.</text>
</comment>